<dbReference type="Proteomes" id="UP000239494">
    <property type="component" value="Unassembled WGS sequence"/>
</dbReference>
<proteinExistence type="predicted"/>
<keyword evidence="1" id="KW-1133">Transmembrane helix</keyword>
<protein>
    <submittedName>
        <fullName evidence="2">Uncharacterized protein</fullName>
    </submittedName>
</protein>
<sequence length="56" mass="6032">MRVMITPGPVRTAPSEQCWESCRACRGFRVPVTLPLWQLVIVVAVPVVITAVAGLG</sequence>
<organism evidence="2 3">
    <name type="scientific">Umezawaea tangerina</name>
    <dbReference type="NCBI Taxonomy" id="84725"/>
    <lineage>
        <taxon>Bacteria</taxon>
        <taxon>Bacillati</taxon>
        <taxon>Actinomycetota</taxon>
        <taxon>Actinomycetes</taxon>
        <taxon>Pseudonocardiales</taxon>
        <taxon>Pseudonocardiaceae</taxon>
        <taxon>Umezawaea</taxon>
    </lineage>
</organism>
<keyword evidence="3" id="KW-1185">Reference proteome</keyword>
<evidence type="ECO:0000313" key="2">
    <source>
        <dbReference type="EMBL" id="PRY39511.1"/>
    </source>
</evidence>
<keyword evidence="1" id="KW-0812">Transmembrane</keyword>
<keyword evidence="1" id="KW-0472">Membrane</keyword>
<name>A0A2T0T1I9_9PSEU</name>
<gene>
    <name evidence="2" type="ORF">CLV43_10794</name>
</gene>
<comment type="caution">
    <text evidence="2">The sequence shown here is derived from an EMBL/GenBank/DDBJ whole genome shotgun (WGS) entry which is preliminary data.</text>
</comment>
<dbReference type="AlphaFoldDB" id="A0A2T0T1I9"/>
<accession>A0A2T0T1I9</accession>
<reference evidence="2 3" key="1">
    <citation type="submission" date="2018-03" db="EMBL/GenBank/DDBJ databases">
        <title>Genomic Encyclopedia of Archaeal and Bacterial Type Strains, Phase II (KMG-II): from individual species to whole genera.</title>
        <authorList>
            <person name="Goeker M."/>
        </authorList>
    </citation>
    <scope>NUCLEOTIDE SEQUENCE [LARGE SCALE GENOMIC DNA]</scope>
    <source>
        <strain evidence="2 3">DSM 44720</strain>
    </source>
</reference>
<feature type="transmembrane region" description="Helical" evidence="1">
    <location>
        <begin position="36"/>
        <end position="55"/>
    </location>
</feature>
<evidence type="ECO:0000256" key="1">
    <source>
        <dbReference type="SAM" id="Phobius"/>
    </source>
</evidence>
<dbReference type="EMBL" id="PVTF01000007">
    <property type="protein sequence ID" value="PRY39511.1"/>
    <property type="molecule type" value="Genomic_DNA"/>
</dbReference>
<evidence type="ECO:0000313" key="3">
    <source>
        <dbReference type="Proteomes" id="UP000239494"/>
    </source>
</evidence>